<dbReference type="OrthoDB" id="9804933at2"/>
<dbReference type="Gene3D" id="3.40.1440.10">
    <property type="entry name" value="GIY-YIG endonuclease"/>
    <property type="match status" value="1"/>
</dbReference>
<protein>
    <recommendedName>
        <fullName evidence="10">GIY-YIG domain-containing protein</fullName>
    </recommendedName>
</protein>
<dbReference type="InterPro" id="IPR000305">
    <property type="entry name" value="GIY-YIG_endonuc"/>
</dbReference>
<dbReference type="AlphaFoldDB" id="A0A0B3VPW6"/>
<dbReference type="GO" id="GO:0004518">
    <property type="term" value="F:nuclease activity"/>
    <property type="evidence" value="ECO:0007669"/>
    <property type="project" value="UniProtKB-KW"/>
</dbReference>
<dbReference type="InterPro" id="IPR050066">
    <property type="entry name" value="UvrABC_protein_C"/>
</dbReference>
<dbReference type="Pfam" id="PF01541">
    <property type="entry name" value="GIY-YIG"/>
    <property type="match status" value="1"/>
</dbReference>
<dbReference type="PROSITE" id="PS50164">
    <property type="entry name" value="GIY_YIG"/>
    <property type="match status" value="1"/>
</dbReference>
<dbReference type="PROSITE" id="PS50151">
    <property type="entry name" value="UVR"/>
    <property type="match status" value="1"/>
</dbReference>
<evidence type="ECO:0000256" key="2">
    <source>
        <dbReference type="ARBA" id="ARBA00022763"/>
    </source>
</evidence>
<dbReference type="EMBL" id="JWHR01000005">
    <property type="protein sequence ID" value="KHS58836.1"/>
    <property type="molecule type" value="Genomic_DNA"/>
</dbReference>
<proteinExistence type="predicted"/>
<dbReference type="SUPFAM" id="SSF82771">
    <property type="entry name" value="GIY-YIG endonuclease"/>
    <property type="match status" value="1"/>
</dbReference>
<dbReference type="RefSeq" id="WP_039677971.1">
    <property type="nucleotide sequence ID" value="NZ_JWHR01000005.1"/>
</dbReference>
<evidence type="ECO:0000259" key="7">
    <source>
        <dbReference type="PROSITE" id="PS50164"/>
    </source>
</evidence>
<keyword evidence="4" id="KW-0267">Excision nuclease</keyword>
<evidence type="ECO:0000313" key="9">
    <source>
        <dbReference type="Proteomes" id="UP000031189"/>
    </source>
</evidence>
<dbReference type="SUPFAM" id="SSF46600">
    <property type="entry name" value="C-terminal UvrC-binding domain of UvrB"/>
    <property type="match status" value="1"/>
</dbReference>
<feature type="domain" description="GIY-YIG" evidence="7">
    <location>
        <begin position="12"/>
        <end position="91"/>
    </location>
</feature>
<dbReference type="GO" id="GO:0009380">
    <property type="term" value="C:excinuclease repair complex"/>
    <property type="evidence" value="ECO:0007669"/>
    <property type="project" value="TreeGrafter"/>
</dbReference>
<dbReference type="STRING" id="1577792.QX51_00670"/>
<dbReference type="SMART" id="SM00465">
    <property type="entry name" value="GIYc"/>
    <property type="match status" value="1"/>
</dbReference>
<feature type="domain" description="UVR" evidence="6">
    <location>
        <begin position="191"/>
        <end position="226"/>
    </location>
</feature>
<dbReference type="InterPro" id="IPR036876">
    <property type="entry name" value="UVR_dom_sf"/>
</dbReference>
<name>A0A0B3VPW6_9FIRM</name>
<dbReference type="InterPro" id="IPR047296">
    <property type="entry name" value="GIY-YIG_UvrC_Cho"/>
</dbReference>
<dbReference type="GO" id="GO:0006289">
    <property type="term" value="P:nucleotide-excision repair"/>
    <property type="evidence" value="ECO:0007669"/>
    <property type="project" value="InterPro"/>
</dbReference>
<keyword evidence="2" id="KW-0227">DNA damage</keyword>
<keyword evidence="5" id="KW-0234">DNA repair</keyword>
<dbReference type="CDD" id="cd10434">
    <property type="entry name" value="GIY-YIG_UvrC_Cho"/>
    <property type="match status" value="1"/>
</dbReference>
<dbReference type="Pfam" id="PF02151">
    <property type="entry name" value="UVR"/>
    <property type="match status" value="1"/>
</dbReference>
<evidence type="ECO:0000256" key="1">
    <source>
        <dbReference type="ARBA" id="ARBA00022490"/>
    </source>
</evidence>
<gene>
    <name evidence="8" type="ORF">QX51_00670</name>
</gene>
<accession>A0A0B3VPW6</accession>
<evidence type="ECO:0000313" key="8">
    <source>
        <dbReference type="EMBL" id="KHS58836.1"/>
    </source>
</evidence>
<evidence type="ECO:0000256" key="5">
    <source>
        <dbReference type="ARBA" id="ARBA00023204"/>
    </source>
</evidence>
<evidence type="ECO:0000256" key="4">
    <source>
        <dbReference type="ARBA" id="ARBA00022881"/>
    </source>
</evidence>
<evidence type="ECO:0000259" key="6">
    <source>
        <dbReference type="PROSITE" id="PS50151"/>
    </source>
</evidence>
<dbReference type="Proteomes" id="UP000031189">
    <property type="component" value="Unassembled WGS sequence"/>
</dbReference>
<dbReference type="PANTHER" id="PTHR30562:SF1">
    <property type="entry name" value="UVRABC SYSTEM PROTEIN C"/>
    <property type="match status" value="1"/>
</dbReference>
<evidence type="ECO:0000256" key="3">
    <source>
        <dbReference type="ARBA" id="ARBA00022769"/>
    </source>
</evidence>
<organism evidence="8 9">
    <name type="scientific">Terrisporobacter othiniensis</name>
    <dbReference type="NCBI Taxonomy" id="1577792"/>
    <lineage>
        <taxon>Bacteria</taxon>
        <taxon>Bacillati</taxon>
        <taxon>Bacillota</taxon>
        <taxon>Clostridia</taxon>
        <taxon>Peptostreptococcales</taxon>
        <taxon>Peptostreptococcaceae</taxon>
        <taxon>Terrisporobacter</taxon>
    </lineage>
</organism>
<keyword evidence="9" id="KW-1185">Reference proteome</keyword>
<dbReference type="PANTHER" id="PTHR30562">
    <property type="entry name" value="UVRC/OXIDOREDUCTASE"/>
    <property type="match status" value="1"/>
</dbReference>
<sequence>MNLKDKIDKIPQCAGIYIMKDIYNNIIYVGKSINLRNRVKSYFRAHINRSRKIERMVKSINDVEYITTDTELDALLLECDYIHNIRPMYNTLMNNYEKYKYIKLDAHSHNIMNIVDKKEGQGIYFGPFSMNKRLFTLRDFLLDYFKLPICNTRTKCIRYNINKCIGPCRVDASSEYEKIYNILQDTFDGDNSLIEQLEEDMIDASSSLNFERAREIKNNIELIRSISHKQNSFELLKSNPKLILWIEIDKKKYNLYLINGINVEFSQIINIDIFNDIEREELVNEVSQFTLKNQSWENYDKSYIDYINIIYSYIYINKNIHYIQL</sequence>
<keyword evidence="3" id="KW-0228">DNA excision</keyword>
<dbReference type="FunFam" id="3.40.1440.10:FF:000001">
    <property type="entry name" value="UvrABC system protein C"/>
    <property type="match status" value="1"/>
</dbReference>
<dbReference type="InterPro" id="IPR035901">
    <property type="entry name" value="GIY-YIG_endonuc_sf"/>
</dbReference>
<comment type="caution">
    <text evidence="8">The sequence shown here is derived from an EMBL/GenBank/DDBJ whole genome shotgun (WGS) entry which is preliminary data.</text>
</comment>
<reference evidence="8 9" key="1">
    <citation type="submission" date="2014-12" db="EMBL/GenBank/DDBJ databases">
        <title>Draft genome sequence of Terrisporobacter sp. 08-306576, isolated from the blood culture of a bacteremia patient.</title>
        <authorList>
            <person name="Lund L.C."/>
            <person name="Sydenham T.V."/>
            <person name="Hogh S.V."/>
            <person name="Skov M.N."/>
            <person name="Kemp M."/>
            <person name="Justesen U.S."/>
        </authorList>
    </citation>
    <scope>NUCLEOTIDE SEQUENCE [LARGE SCALE GENOMIC DNA]</scope>
    <source>
        <strain evidence="8 9">08-306576</strain>
    </source>
</reference>
<evidence type="ECO:0008006" key="10">
    <source>
        <dbReference type="Google" id="ProtNLM"/>
    </source>
</evidence>
<keyword evidence="1" id="KW-0963">Cytoplasm</keyword>
<dbReference type="InterPro" id="IPR001943">
    <property type="entry name" value="UVR_dom"/>
</dbReference>